<sequence>MDSAAVVKVVPQAGLVKELPAAPSVVVPQVGIVEELPPAPSVAVNGVPQVGIVEELPPAPSVAVNGVPQSVLVKELPAAPSVAVSGAPQAVLVKELPAVDASSVLGKSVVSARSPNTTEEPSGEDTAFDHRRALDLSVPKHFSPGARDLFGEPMKLTQLLSLMENGAAASGTGFSGRGWWVSKEDNDALQLKVAMPGLGKEHVKVLAEKNILVIKGEGNKDPEDGDNKGPAKYSRRFQLPAEAFKMDQIKAEMNNGVLKVTVPKIKDEERKDVFQIKVE</sequence>
<name>A0A4U6UX61_SETVI</name>
<comment type="similarity">
    <text evidence="1 2">Belongs to the small heat shock protein (HSP20) family.</text>
</comment>
<dbReference type="EMBL" id="CM016555">
    <property type="protein sequence ID" value="TKW20452.1"/>
    <property type="molecule type" value="Genomic_DNA"/>
</dbReference>
<dbReference type="OMA" id="SAVACKX"/>
<dbReference type="Gene3D" id="2.60.40.790">
    <property type="match status" value="1"/>
</dbReference>
<dbReference type="SUPFAM" id="SSF49764">
    <property type="entry name" value="HSP20-like chaperones"/>
    <property type="match status" value="1"/>
</dbReference>
<dbReference type="InterPro" id="IPR044656">
    <property type="entry name" value="HSP14.7/HSP23.5/HSP23.6-like"/>
</dbReference>
<keyword evidence="5" id="KW-1185">Reference proteome</keyword>
<dbReference type="InterPro" id="IPR002068">
    <property type="entry name" value="A-crystallin/Hsp20_dom"/>
</dbReference>
<dbReference type="Pfam" id="PF00011">
    <property type="entry name" value="HSP20"/>
    <property type="match status" value="1"/>
</dbReference>
<dbReference type="PROSITE" id="PS01031">
    <property type="entry name" value="SHSP"/>
    <property type="match status" value="1"/>
</dbReference>
<evidence type="ECO:0000256" key="2">
    <source>
        <dbReference type="RuleBase" id="RU003616"/>
    </source>
</evidence>
<dbReference type="PANTHER" id="PTHR46991:SF9">
    <property type="entry name" value="23.6 KDA HEAT SHOCK PROTEIN MITOCHONDRIAL"/>
    <property type="match status" value="1"/>
</dbReference>
<organism evidence="4 5">
    <name type="scientific">Setaria viridis</name>
    <name type="common">Green bristlegrass</name>
    <name type="synonym">Setaria italica subsp. viridis</name>
    <dbReference type="NCBI Taxonomy" id="4556"/>
    <lineage>
        <taxon>Eukaryota</taxon>
        <taxon>Viridiplantae</taxon>
        <taxon>Streptophyta</taxon>
        <taxon>Embryophyta</taxon>
        <taxon>Tracheophyta</taxon>
        <taxon>Spermatophyta</taxon>
        <taxon>Magnoliopsida</taxon>
        <taxon>Liliopsida</taxon>
        <taxon>Poales</taxon>
        <taxon>Poaceae</taxon>
        <taxon>PACMAD clade</taxon>
        <taxon>Panicoideae</taxon>
        <taxon>Panicodae</taxon>
        <taxon>Paniceae</taxon>
        <taxon>Cenchrinae</taxon>
        <taxon>Setaria</taxon>
    </lineage>
</organism>
<accession>A0A4U6UX61</accession>
<gene>
    <name evidence="4" type="ORF">SEVIR_4G089100v2</name>
</gene>
<dbReference type="PANTHER" id="PTHR46991">
    <property type="entry name" value="23.5 KDA HEAT SHOCK PROTEIN, MITOCHONDRIAL"/>
    <property type="match status" value="1"/>
</dbReference>
<dbReference type="Proteomes" id="UP000298652">
    <property type="component" value="Chromosome 4"/>
</dbReference>
<evidence type="ECO:0000313" key="5">
    <source>
        <dbReference type="Proteomes" id="UP000298652"/>
    </source>
</evidence>
<evidence type="ECO:0000259" key="3">
    <source>
        <dbReference type="PROSITE" id="PS01031"/>
    </source>
</evidence>
<dbReference type="CDD" id="cd06464">
    <property type="entry name" value="ACD_sHsps-like"/>
    <property type="match status" value="1"/>
</dbReference>
<reference evidence="4" key="1">
    <citation type="submission" date="2019-03" db="EMBL/GenBank/DDBJ databases">
        <title>WGS assembly of Setaria viridis.</title>
        <authorList>
            <person name="Huang P."/>
            <person name="Jenkins J."/>
            <person name="Grimwood J."/>
            <person name="Barry K."/>
            <person name="Healey A."/>
            <person name="Mamidi S."/>
            <person name="Sreedasyam A."/>
            <person name="Shu S."/>
            <person name="Feldman M."/>
            <person name="Wu J."/>
            <person name="Yu Y."/>
            <person name="Chen C."/>
            <person name="Johnson J."/>
            <person name="Rokhsar D."/>
            <person name="Baxter I."/>
            <person name="Schmutz J."/>
            <person name="Brutnell T."/>
            <person name="Kellogg E."/>
        </authorList>
    </citation>
    <scope>NUCLEOTIDE SEQUENCE [LARGE SCALE GENOMIC DNA]</scope>
</reference>
<feature type="domain" description="SHSP" evidence="3">
    <location>
        <begin position="168"/>
        <end position="279"/>
    </location>
</feature>
<dbReference type="Gramene" id="TKW20452">
    <property type="protein sequence ID" value="TKW20452"/>
    <property type="gene ID" value="SEVIR_4G089100v2"/>
</dbReference>
<evidence type="ECO:0000256" key="1">
    <source>
        <dbReference type="PROSITE-ProRule" id="PRU00285"/>
    </source>
</evidence>
<protein>
    <recommendedName>
        <fullName evidence="3">SHSP domain-containing protein</fullName>
    </recommendedName>
</protein>
<proteinExistence type="inferred from homology"/>
<dbReference type="InterPro" id="IPR008978">
    <property type="entry name" value="HSP20-like_chaperone"/>
</dbReference>
<dbReference type="AlphaFoldDB" id="A0A4U6UX61"/>
<evidence type="ECO:0000313" key="4">
    <source>
        <dbReference type="EMBL" id="TKW20452.1"/>
    </source>
</evidence>